<gene>
    <name evidence="1" type="ORF">BN9_113080</name>
</gene>
<proteinExistence type="predicted"/>
<dbReference type="EMBL" id="CAIX01000351">
    <property type="protein sequence ID" value="CCI49855.1"/>
    <property type="molecule type" value="Genomic_DNA"/>
</dbReference>
<evidence type="ECO:0000313" key="1">
    <source>
        <dbReference type="EMBL" id="CCI49855.1"/>
    </source>
</evidence>
<evidence type="ECO:0008006" key="3">
    <source>
        <dbReference type="Google" id="ProtNLM"/>
    </source>
</evidence>
<reference evidence="1 2" key="1">
    <citation type="submission" date="2012-05" db="EMBL/GenBank/DDBJ databases">
        <title>Recombination and specialization in a pathogen metapopulation.</title>
        <authorList>
            <person name="Gardiner A."/>
            <person name="Kemen E."/>
            <person name="Schultz-Larsen T."/>
            <person name="MacLean D."/>
            <person name="Van Oosterhout C."/>
            <person name="Jones J.D.G."/>
        </authorList>
    </citation>
    <scope>NUCLEOTIDE SEQUENCE [LARGE SCALE GENOMIC DNA]</scope>
    <source>
        <strain evidence="1 2">Ac Nc2</strain>
    </source>
</reference>
<protein>
    <recommendedName>
        <fullName evidence="3">Peptidase A1 domain-containing protein</fullName>
    </recommendedName>
</protein>
<comment type="caution">
    <text evidence="1">The sequence shown here is derived from an EMBL/GenBank/DDBJ whole genome shotgun (WGS) entry which is preliminary data.</text>
</comment>
<dbReference type="Proteomes" id="UP000053237">
    <property type="component" value="Unassembled WGS sequence"/>
</dbReference>
<dbReference type="AlphaFoldDB" id="A0A024GU24"/>
<keyword evidence="2" id="KW-1185">Reference proteome</keyword>
<organism evidence="1 2">
    <name type="scientific">Albugo candida</name>
    <dbReference type="NCBI Taxonomy" id="65357"/>
    <lineage>
        <taxon>Eukaryota</taxon>
        <taxon>Sar</taxon>
        <taxon>Stramenopiles</taxon>
        <taxon>Oomycota</taxon>
        <taxon>Peronosporomycetes</taxon>
        <taxon>Albuginales</taxon>
        <taxon>Albuginaceae</taxon>
        <taxon>Albugo</taxon>
    </lineage>
</organism>
<accession>A0A024GU24</accession>
<dbReference type="InParanoid" id="A0A024GU24"/>
<evidence type="ECO:0000313" key="2">
    <source>
        <dbReference type="Proteomes" id="UP000053237"/>
    </source>
</evidence>
<name>A0A024GU24_9STRA</name>
<sequence length="233" mass="26820">MDRECTRKQLINLDVYCTAWKKTWESLKESIEWKELYVYPETSINPEVYFSENVGAYTLIGNFYDGPDLYFGTLPIEELGSYSQALTTGSLWLLMDIEFLQHYYHNQKVTFQFGNGATQVPPEIFGEIGNNKDLGLRLTEDGHYEGNCLQLDAIMAKHSTSRHPLDLKIKHGEKTLVRLLAHQSFISQNNRCGFLIENSTRTGEWVMGSSLLKAYTTIVNTRNQILWITFCPK</sequence>